<evidence type="ECO:0000256" key="1">
    <source>
        <dbReference type="SAM" id="Phobius"/>
    </source>
</evidence>
<reference evidence="2 3" key="1">
    <citation type="submission" date="2019-12" db="EMBL/GenBank/DDBJ databases">
        <title>Genomic-based taxomic classification of the family Erythrobacteraceae.</title>
        <authorList>
            <person name="Xu L."/>
        </authorList>
    </citation>
    <scope>NUCLEOTIDE SEQUENCE [LARGE SCALE GENOMIC DNA]</scope>
    <source>
        <strain evidence="2 3">KCTC 42453</strain>
    </source>
</reference>
<organism evidence="2 3">
    <name type="scientific">Allopontixanthobacter sediminis</name>
    <dbReference type="NCBI Taxonomy" id="1689985"/>
    <lineage>
        <taxon>Bacteria</taxon>
        <taxon>Pseudomonadati</taxon>
        <taxon>Pseudomonadota</taxon>
        <taxon>Alphaproteobacteria</taxon>
        <taxon>Sphingomonadales</taxon>
        <taxon>Erythrobacteraceae</taxon>
        <taxon>Allopontixanthobacter</taxon>
    </lineage>
</organism>
<keyword evidence="3" id="KW-1185">Reference proteome</keyword>
<dbReference type="InterPro" id="IPR018673">
    <property type="entry name" value="DUF2141"/>
</dbReference>
<keyword evidence="1" id="KW-1133">Transmembrane helix</keyword>
<comment type="caution">
    <text evidence="2">The sequence shown here is derived from an EMBL/GenBank/DDBJ whole genome shotgun (WGS) entry which is preliminary data.</text>
</comment>
<proteinExistence type="predicted"/>
<evidence type="ECO:0000313" key="3">
    <source>
        <dbReference type="Proteomes" id="UP000431922"/>
    </source>
</evidence>
<dbReference type="Proteomes" id="UP000431922">
    <property type="component" value="Unassembled WGS sequence"/>
</dbReference>
<gene>
    <name evidence="2" type="ORF">GRI65_08695</name>
</gene>
<feature type="transmembrane region" description="Helical" evidence="1">
    <location>
        <begin position="43"/>
        <end position="65"/>
    </location>
</feature>
<keyword evidence="1" id="KW-0472">Membrane</keyword>
<keyword evidence="1" id="KW-0812">Transmembrane</keyword>
<evidence type="ECO:0000313" key="2">
    <source>
        <dbReference type="EMBL" id="MXP44534.1"/>
    </source>
</evidence>
<dbReference type="Pfam" id="PF09912">
    <property type="entry name" value="DUF2141"/>
    <property type="match status" value="1"/>
</dbReference>
<protein>
    <submittedName>
        <fullName evidence="2">DUF2141 domain-containing protein</fullName>
    </submittedName>
</protein>
<name>A0A845B315_9SPHN</name>
<sequence length="195" mass="20764">MQLRTIFSFLGQGVRHGPRPFARIFGAGTITSTRELRRGAARFSGAALVAGLVGAAALPGSAIFARPAAQASNITVTVTNMRSDEGVVRACITATSKGFPKCDPRDAASINVVAPAAETVTVNFKNVTPGRYAIALLHDENNNGKADRALMMMPTEGFGFSRDAKVRMGPPKFEDAAFDVAGNPIVQTIRMRYMF</sequence>
<dbReference type="EMBL" id="WTYL01000002">
    <property type="protein sequence ID" value="MXP44534.1"/>
    <property type="molecule type" value="Genomic_DNA"/>
</dbReference>
<dbReference type="AlphaFoldDB" id="A0A845B315"/>
<dbReference type="OrthoDB" id="9788332at2"/>
<accession>A0A845B315</accession>